<evidence type="ECO:0000313" key="2">
    <source>
        <dbReference type="WBParaSite" id="JU765_v2.g9438.t1"/>
    </source>
</evidence>
<reference evidence="2" key="1">
    <citation type="submission" date="2022-11" db="UniProtKB">
        <authorList>
            <consortium name="WormBaseParasite"/>
        </authorList>
    </citation>
    <scope>IDENTIFICATION</scope>
</reference>
<evidence type="ECO:0000313" key="1">
    <source>
        <dbReference type="Proteomes" id="UP000887576"/>
    </source>
</evidence>
<dbReference type="WBParaSite" id="JU765_v2.g9438.t1">
    <property type="protein sequence ID" value="JU765_v2.g9438.t1"/>
    <property type="gene ID" value="JU765_v2.g9438"/>
</dbReference>
<protein>
    <submittedName>
        <fullName evidence="2">Cytoplasmic FMR1-interacting protein</fullName>
    </submittedName>
</protein>
<organism evidence="1 2">
    <name type="scientific">Panagrolaimus sp. JU765</name>
    <dbReference type="NCBI Taxonomy" id="591449"/>
    <lineage>
        <taxon>Eukaryota</taxon>
        <taxon>Metazoa</taxon>
        <taxon>Ecdysozoa</taxon>
        <taxon>Nematoda</taxon>
        <taxon>Chromadorea</taxon>
        <taxon>Rhabditida</taxon>
        <taxon>Tylenchina</taxon>
        <taxon>Panagrolaimomorpha</taxon>
        <taxon>Panagrolaimoidea</taxon>
        <taxon>Panagrolaimidae</taxon>
        <taxon>Panagrolaimus</taxon>
    </lineage>
</organism>
<proteinExistence type="predicted"/>
<accession>A0AC34RRE3</accession>
<name>A0AC34RRE3_9BILA</name>
<sequence>MENASITLRDAITNVQLLEELPATDDQPVIEGFSSTLNYRVNFDTNFEDKNAYVTGCSKYIEEATRHGEFNRMLEEGIIHAGNLYTWRCCSRAVPMAKSNDQPNRGEINETVISVLHPEVEKLYAFMYFTTNAIGRFCDEIKRLCHPEKRKDFVSEAYLLILGKSMNMFAVLDELKNMKASIKNDFSTYRRAVQSNHNSAIQQDNFEMNNLSIFLATQNKIKETLRSDIQKIEGYEELMADVVNICAHFYENKYYVSPEEKHMYVKVIAFALYLMDSGVSNVAKLDQKKKISISRLDKIFKSVEVVPLFGDMQIEPFSFVKRSSFYDASKWPMSSTEAENCHVSVVERVKIIRSHHDTFVAHLARIKNENSVYEKEGPRTDAENKEITGLTLSGIQLLCSWTSDVVETISWKLLHPTNPRINPDCPEKAENYERATRYNYTSMEKSALIEIIAMIKGVQTLIGRMETDFSMAIRKHVYAELQDFIQQTLLDPLMKAEKSKKDILKGILTSVFETCVDDHSGRCGTRDRDMASLKSKKKKKGDSNSIPDVSVIRRAVSPSSTQLYMARTMLESLISDRGNKKNYRKDLDQKHVDKIIAFLKISYHWPTLLHLAQSLENCCDLSQLWFREFYLEMTMGTRIQFPIEMSMPWILTDHILTTQEPALIECVLYQLDLYNDAANYCLKKFKKKFLYDECEAEVNLCFDQFIYKLSDAVFTYYKQIAACMLLDKGFKNECQRIGISIRSPPATRYSVLLKQRHFQLLGRQIDLNRLVSQRVNVAFQRSLDAAISKFESEGLHFIINLNQLIEVNRLAHRLLFECLGALADFDDLLVEANHQVYSDNGRITLHAYMEISHDIVPNFCYNTTTRRFVRSRHALTKPLQREAAPLINATYEFGSRSLNAAFSNICLMYSKFIGAPHLQVLVKLIGYQGISALLEELLTMVQLLIDTLKEHVRVLFNLVPKVCKLQRYEYGSEAILQYYLAQLKDVISYPHLKKEFCHILRQFGNILIFTMQLELALAKEETGDLLAAATYTNVIPKPFARNVQELEHRLICAKEKYAPIQIAQVIQEIGTEKQAKLARENNLLTTERLCVGLNIFEMFLSRVKDVLLSDTIWKGNFPPNGVMWIDECVEFHRIWSAVQFVFCMPQIPTPAQGGLPLIEDIFGDGLHFAGCTLIRLLGQWRRYEVFDFTYHLLRVHRVHPPKPVPAKGKDVKNQTQTPFTLQPMIERIRRIQLVNNQFFSILGNYLQQIEEQEETVVVREFQPPMHANYRQNHAIHD</sequence>
<dbReference type="Proteomes" id="UP000887576">
    <property type="component" value="Unplaced"/>
</dbReference>